<dbReference type="EMBL" id="ANHZ02000004">
    <property type="protein sequence ID" value="EME37347.1"/>
    <property type="molecule type" value="Genomic_DNA"/>
</dbReference>
<dbReference type="Proteomes" id="UP000009877">
    <property type="component" value="Unassembled WGS sequence"/>
</dbReference>
<evidence type="ECO:0000313" key="3">
    <source>
        <dbReference type="Proteomes" id="UP000009877"/>
    </source>
</evidence>
<evidence type="ECO:0000256" key="1">
    <source>
        <dbReference type="SAM" id="MobiDB-lite"/>
    </source>
</evidence>
<keyword evidence="3" id="KW-1185">Reference proteome</keyword>
<dbReference type="AlphaFoldDB" id="M2WFP0"/>
<protein>
    <submittedName>
        <fullName evidence="2">Uncharacterized protein</fullName>
    </submittedName>
</protein>
<gene>
    <name evidence="2" type="ORF">C884_01855</name>
</gene>
<name>M2WFP0_9MICC</name>
<organism evidence="2 3">
    <name type="scientific">Kocuria palustris PEL</name>
    <dbReference type="NCBI Taxonomy" id="1236550"/>
    <lineage>
        <taxon>Bacteria</taxon>
        <taxon>Bacillati</taxon>
        <taxon>Actinomycetota</taxon>
        <taxon>Actinomycetes</taxon>
        <taxon>Micrococcales</taxon>
        <taxon>Micrococcaceae</taxon>
        <taxon>Kocuria</taxon>
    </lineage>
</organism>
<comment type="caution">
    <text evidence="2">The sequence shown here is derived from an EMBL/GenBank/DDBJ whole genome shotgun (WGS) entry which is preliminary data.</text>
</comment>
<reference evidence="2 3" key="1">
    <citation type="journal article" date="2014" name="Genome Announc.">
        <title>Draft Genome Sequence of Kocuria palustris PEL.</title>
        <authorList>
            <person name="Sharma G."/>
            <person name="Khatri I."/>
            <person name="Subramanian S."/>
        </authorList>
    </citation>
    <scope>NUCLEOTIDE SEQUENCE [LARGE SCALE GENOMIC DNA]</scope>
    <source>
        <strain evidence="2 3">PEL</strain>
    </source>
</reference>
<sequence>MRLRCGSRSRRPAALQAGRSVEGPATRAAARKSSCGVVLRGRLAGNFPADYQLAGRPRRAQGHLHLVAKSSDGRRRP</sequence>
<evidence type="ECO:0000313" key="2">
    <source>
        <dbReference type="EMBL" id="EME37347.1"/>
    </source>
</evidence>
<accession>M2WFP0</accession>
<feature type="region of interest" description="Disordered" evidence="1">
    <location>
        <begin position="1"/>
        <end position="33"/>
    </location>
</feature>
<feature type="compositionally biased region" description="Basic residues" evidence="1">
    <location>
        <begin position="1"/>
        <end position="11"/>
    </location>
</feature>
<proteinExistence type="predicted"/>